<dbReference type="AlphaFoldDB" id="A0A8J4X1V7"/>
<evidence type="ECO:0000313" key="1">
    <source>
        <dbReference type="EMBL" id="KAF5897706.1"/>
    </source>
</evidence>
<keyword evidence="2" id="KW-1185">Reference proteome</keyword>
<name>A0A8J4X1V7_CLAMG</name>
<proteinExistence type="predicted"/>
<feature type="non-terminal residue" evidence="1">
    <location>
        <position position="1"/>
    </location>
</feature>
<sequence>GGLQERAALSKSSRQHLTKVMQLVPGWHGRGGICTEGEQLLTLESSSVQQSA</sequence>
<comment type="caution">
    <text evidence="1">The sequence shown here is derived from an EMBL/GenBank/DDBJ whole genome shotgun (WGS) entry which is preliminary data.</text>
</comment>
<reference evidence="1" key="1">
    <citation type="submission" date="2020-07" db="EMBL/GenBank/DDBJ databases">
        <title>Clarias magur genome sequencing, assembly and annotation.</title>
        <authorList>
            <person name="Kushwaha B."/>
            <person name="Kumar R."/>
            <person name="Das P."/>
            <person name="Joshi C.G."/>
            <person name="Kumar D."/>
            <person name="Nagpure N.S."/>
            <person name="Pandey M."/>
            <person name="Agarwal S."/>
            <person name="Srivastava S."/>
            <person name="Singh M."/>
            <person name="Sahoo L."/>
            <person name="Jayasankar P."/>
            <person name="Meher P.K."/>
            <person name="Koringa P.G."/>
            <person name="Iquebal M.A."/>
            <person name="Das S.P."/>
            <person name="Bit A."/>
            <person name="Patnaik S."/>
            <person name="Patel N."/>
            <person name="Shah T.M."/>
            <person name="Hinsu A."/>
            <person name="Jena J.K."/>
        </authorList>
    </citation>
    <scope>NUCLEOTIDE SEQUENCE</scope>
    <source>
        <strain evidence="1">CIFAMagur01</strain>
        <tissue evidence="1">Testis</tissue>
    </source>
</reference>
<organism evidence="1 2">
    <name type="scientific">Clarias magur</name>
    <name type="common">Asian catfish</name>
    <name type="synonym">Macropteronotus magur</name>
    <dbReference type="NCBI Taxonomy" id="1594786"/>
    <lineage>
        <taxon>Eukaryota</taxon>
        <taxon>Metazoa</taxon>
        <taxon>Chordata</taxon>
        <taxon>Craniata</taxon>
        <taxon>Vertebrata</taxon>
        <taxon>Euteleostomi</taxon>
        <taxon>Actinopterygii</taxon>
        <taxon>Neopterygii</taxon>
        <taxon>Teleostei</taxon>
        <taxon>Ostariophysi</taxon>
        <taxon>Siluriformes</taxon>
        <taxon>Clariidae</taxon>
        <taxon>Clarias</taxon>
    </lineage>
</organism>
<accession>A0A8J4X1V7</accession>
<gene>
    <name evidence="1" type="ORF">DAT39_012586</name>
</gene>
<protein>
    <submittedName>
        <fullName evidence="1">Uncharacterized protein</fullName>
    </submittedName>
</protein>
<dbReference type="Proteomes" id="UP000727407">
    <property type="component" value="Unassembled WGS sequence"/>
</dbReference>
<dbReference type="EMBL" id="QNUK01000223">
    <property type="protein sequence ID" value="KAF5897706.1"/>
    <property type="molecule type" value="Genomic_DNA"/>
</dbReference>
<evidence type="ECO:0000313" key="2">
    <source>
        <dbReference type="Proteomes" id="UP000727407"/>
    </source>
</evidence>